<dbReference type="PANTHER" id="PTHR23155">
    <property type="entry name" value="DISEASE RESISTANCE PROTEIN RP"/>
    <property type="match status" value="1"/>
</dbReference>
<feature type="domain" description="NB-ARC" evidence="8">
    <location>
        <begin position="464"/>
        <end position="634"/>
    </location>
</feature>
<reference evidence="12" key="2">
    <citation type="submission" date="2018-10" db="UniProtKB">
        <authorList>
            <consortium name="EnsemblPlants"/>
        </authorList>
    </citation>
    <scope>IDENTIFICATION</scope>
</reference>
<feature type="compositionally biased region" description="Low complexity" evidence="7">
    <location>
        <begin position="1287"/>
        <end position="1303"/>
    </location>
</feature>
<keyword evidence="4" id="KW-0547">Nucleotide-binding</keyword>
<dbReference type="PANTHER" id="PTHR23155:SF1114">
    <property type="entry name" value="OS02G0475500 PROTEIN"/>
    <property type="match status" value="1"/>
</dbReference>
<dbReference type="Gramene" id="TraesNOR6D03G03687320.1">
    <property type="protein sequence ID" value="TraesNOR6D03G03687320.1"/>
    <property type="gene ID" value="TraesNOR6D03G03687320"/>
</dbReference>
<feature type="compositionally biased region" description="Basic residues" evidence="7">
    <location>
        <begin position="1276"/>
        <end position="1286"/>
    </location>
</feature>
<dbReference type="SUPFAM" id="SSF52058">
    <property type="entry name" value="L domain-like"/>
    <property type="match status" value="1"/>
</dbReference>
<feature type="domain" description="Disease resistance R13L4/SHOC-2-like LRR" evidence="11">
    <location>
        <begin position="845"/>
        <end position="946"/>
    </location>
</feature>
<dbReference type="Pfam" id="PF23559">
    <property type="entry name" value="WHD_DRP"/>
    <property type="match status" value="1"/>
</dbReference>
<dbReference type="Gene3D" id="3.80.10.10">
    <property type="entry name" value="Ribonuclease Inhibitor"/>
    <property type="match status" value="2"/>
</dbReference>
<dbReference type="CDD" id="cd14798">
    <property type="entry name" value="RX-CC_like"/>
    <property type="match status" value="1"/>
</dbReference>
<dbReference type="InterPro" id="IPR044974">
    <property type="entry name" value="Disease_R_plants"/>
</dbReference>
<keyword evidence="5" id="KW-0611">Plant defense</keyword>
<dbReference type="InterPro" id="IPR032675">
    <property type="entry name" value="LRR_dom_sf"/>
</dbReference>
<dbReference type="PRINTS" id="PR00364">
    <property type="entry name" value="DISEASERSIST"/>
</dbReference>
<dbReference type="InterPro" id="IPR002182">
    <property type="entry name" value="NB-ARC"/>
</dbReference>
<feature type="region of interest" description="Disordered" evidence="7">
    <location>
        <begin position="1270"/>
        <end position="1314"/>
    </location>
</feature>
<dbReference type="Gene3D" id="1.10.10.10">
    <property type="entry name" value="Winged helix-like DNA-binding domain superfamily/Winged helix DNA-binding domain"/>
    <property type="match status" value="1"/>
</dbReference>
<dbReference type="Proteomes" id="UP000019116">
    <property type="component" value="Chromosome 6D"/>
</dbReference>
<dbReference type="GeneID" id="123143062"/>
<dbReference type="GO" id="GO:0042742">
    <property type="term" value="P:defense response to bacterium"/>
    <property type="evidence" value="ECO:0007669"/>
    <property type="project" value="UniProtKB-ARBA"/>
</dbReference>
<dbReference type="GO" id="GO:0043531">
    <property type="term" value="F:ADP binding"/>
    <property type="evidence" value="ECO:0007669"/>
    <property type="project" value="InterPro"/>
</dbReference>
<dbReference type="Gramene" id="TraesCAD_scaffold_042308_01G000200.1">
    <property type="protein sequence ID" value="TraesCAD_scaffold_042308_01G000200.1"/>
    <property type="gene ID" value="TraesCAD_scaffold_042308_01G000200"/>
</dbReference>
<evidence type="ECO:0000259" key="11">
    <source>
        <dbReference type="Pfam" id="PF23598"/>
    </source>
</evidence>
<dbReference type="Gramene" id="TraesMAC6D03G03646750.1">
    <property type="protein sequence ID" value="TraesMAC6D03G03646750.1"/>
    <property type="gene ID" value="TraesMAC6D03G03646750"/>
</dbReference>
<dbReference type="EnsemblPlants" id="TraesCS6D02G028400.1">
    <property type="protein sequence ID" value="TraesCS6D02G028400.1"/>
    <property type="gene ID" value="TraesCS6D02G028400"/>
</dbReference>
<evidence type="ECO:0000256" key="5">
    <source>
        <dbReference type="ARBA" id="ARBA00022821"/>
    </source>
</evidence>
<dbReference type="Pfam" id="PF00931">
    <property type="entry name" value="NB-ARC"/>
    <property type="match status" value="2"/>
</dbReference>
<evidence type="ECO:0000256" key="7">
    <source>
        <dbReference type="SAM" id="MobiDB-lite"/>
    </source>
</evidence>
<evidence type="ECO:0000313" key="12">
    <source>
        <dbReference type="EnsemblPlants" id="TraesCS6D02G028400.1"/>
    </source>
</evidence>
<dbReference type="KEGG" id="taes:123143062"/>
<dbReference type="InterPro" id="IPR058922">
    <property type="entry name" value="WHD_DRP"/>
</dbReference>
<keyword evidence="2" id="KW-0433">Leucine-rich repeat</keyword>
<dbReference type="Gramene" id="TraesCS6D02G028400.1">
    <property type="protein sequence ID" value="TraesCS6D02G028400.1"/>
    <property type="gene ID" value="TraesCS6D02G028400"/>
</dbReference>
<evidence type="ECO:0000256" key="1">
    <source>
        <dbReference type="ARBA" id="ARBA00008894"/>
    </source>
</evidence>
<dbReference type="Pfam" id="PF23598">
    <property type="entry name" value="LRR_14"/>
    <property type="match status" value="2"/>
</dbReference>
<dbReference type="GO" id="GO:0009626">
    <property type="term" value="P:plant-type hypersensitive response"/>
    <property type="evidence" value="ECO:0007669"/>
    <property type="project" value="UniProtKB-ARBA"/>
</dbReference>
<evidence type="ECO:0000256" key="3">
    <source>
        <dbReference type="ARBA" id="ARBA00022737"/>
    </source>
</evidence>
<dbReference type="Gene3D" id="3.40.50.300">
    <property type="entry name" value="P-loop containing nucleotide triphosphate hydrolases"/>
    <property type="match status" value="2"/>
</dbReference>
<dbReference type="FunFam" id="1.10.10.10:FF:000322">
    <property type="entry name" value="Probable disease resistance protein At1g63360"/>
    <property type="match status" value="1"/>
</dbReference>
<dbReference type="InterPro" id="IPR038005">
    <property type="entry name" value="RX-like_CC"/>
</dbReference>
<evidence type="ECO:0000313" key="13">
    <source>
        <dbReference type="Proteomes" id="UP000019116"/>
    </source>
</evidence>
<dbReference type="Gramene" id="TraesCS6D03G0055300.1">
    <property type="protein sequence ID" value="TraesCS6D03G0055300.1.CDS"/>
    <property type="gene ID" value="TraesCS6D03G0055300"/>
</dbReference>
<dbReference type="OrthoDB" id="643085at2759"/>
<dbReference type="Gramene" id="TraesLDM6D03G03649860.1">
    <property type="protein sequence ID" value="TraesLDM6D03G03649860.1"/>
    <property type="gene ID" value="TraesLDM6D03G03649860"/>
</dbReference>
<evidence type="ECO:0000259" key="9">
    <source>
        <dbReference type="Pfam" id="PF18052"/>
    </source>
</evidence>
<dbReference type="Gramene" id="TraesJAG6D03G03639720.1">
    <property type="protein sequence ID" value="TraesJAG6D03G03639720.1"/>
    <property type="gene ID" value="TraesJAG6D03G03639720"/>
</dbReference>
<dbReference type="RefSeq" id="XP_044417774.1">
    <property type="nucleotide sequence ID" value="XM_044561839.1"/>
</dbReference>
<gene>
    <name evidence="12" type="primary">LOC123143062</name>
</gene>
<dbReference type="InterPro" id="IPR055414">
    <property type="entry name" value="LRR_R13L4/SHOC2-like"/>
</dbReference>
<dbReference type="Gramene" id="TraesLAC6D03G03598340.1">
    <property type="protein sequence ID" value="TraesLAC6D03G03598340.1"/>
    <property type="gene ID" value="TraesLAC6D03G03598340"/>
</dbReference>
<dbReference type="PaxDb" id="4565-Traes_6DS_4FFB0E161.1"/>
<dbReference type="Gramene" id="TraesJUL6D03G03677090.1">
    <property type="protein sequence ID" value="TraesJUL6D03G03677090.1"/>
    <property type="gene ID" value="TraesJUL6D03G03677090"/>
</dbReference>
<dbReference type="InterPro" id="IPR027417">
    <property type="entry name" value="P-loop_NTPase"/>
</dbReference>
<evidence type="ECO:0008006" key="14">
    <source>
        <dbReference type="Google" id="ProtNLM"/>
    </source>
</evidence>
<keyword evidence="13" id="KW-1185">Reference proteome</keyword>
<dbReference type="Gramene" id="TraesARI6D03G03611770.1">
    <property type="protein sequence ID" value="TraesARI6D03G03611770.1"/>
    <property type="gene ID" value="TraesARI6D03G03611770"/>
</dbReference>
<dbReference type="Gene3D" id="1.20.5.4130">
    <property type="match status" value="1"/>
</dbReference>
<organism evidence="12">
    <name type="scientific">Triticum aestivum</name>
    <name type="common">Wheat</name>
    <dbReference type="NCBI Taxonomy" id="4565"/>
    <lineage>
        <taxon>Eukaryota</taxon>
        <taxon>Viridiplantae</taxon>
        <taxon>Streptophyta</taxon>
        <taxon>Embryophyta</taxon>
        <taxon>Tracheophyta</taxon>
        <taxon>Spermatophyta</taxon>
        <taxon>Magnoliopsida</taxon>
        <taxon>Liliopsida</taxon>
        <taxon>Poales</taxon>
        <taxon>Poaceae</taxon>
        <taxon>BOP clade</taxon>
        <taxon>Pooideae</taxon>
        <taxon>Triticodae</taxon>
        <taxon>Triticeae</taxon>
        <taxon>Triticinae</taxon>
        <taxon>Triticum</taxon>
    </lineage>
</organism>
<evidence type="ECO:0000259" key="10">
    <source>
        <dbReference type="Pfam" id="PF23559"/>
    </source>
</evidence>
<dbReference type="Gene3D" id="1.10.8.430">
    <property type="entry name" value="Helical domain of apoptotic protease-activating factors"/>
    <property type="match status" value="1"/>
</dbReference>
<dbReference type="SUPFAM" id="SSF52540">
    <property type="entry name" value="P-loop containing nucleoside triphosphate hydrolases"/>
    <property type="match status" value="2"/>
</dbReference>
<keyword evidence="6" id="KW-0175">Coiled coil</keyword>
<feature type="domain" description="NB-ARC" evidence="8">
    <location>
        <begin position="184"/>
        <end position="355"/>
    </location>
</feature>
<name>A0A3B6QAW4_WHEAT</name>
<dbReference type="STRING" id="4565.A0A3B6QAW4"/>
<dbReference type="Pfam" id="PF18052">
    <property type="entry name" value="Rx_N"/>
    <property type="match status" value="1"/>
</dbReference>
<dbReference type="SMR" id="A0A3B6QAW4"/>
<protein>
    <recommendedName>
        <fullName evidence="14">NB-ARC domain-containing protein</fullName>
    </recommendedName>
</protein>
<comment type="similarity">
    <text evidence="1">Belongs to the disease resistance NB-LRR family.</text>
</comment>
<dbReference type="InterPro" id="IPR041118">
    <property type="entry name" value="Rx_N"/>
</dbReference>
<evidence type="ECO:0000256" key="2">
    <source>
        <dbReference type="ARBA" id="ARBA00022614"/>
    </source>
</evidence>
<feature type="compositionally biased region" description="Gly residues" evidence="7">
    <location>
        <begin position="1304"/>
        <end position="1314"/>
    </location>
</feature>
<accession>A0A3B6QAW4</accession>
<evidence type="ECO:0000256" key="4">
    <source>
        <dbReference type="ARBA" id="ARBA00022741"/>
    </source>
</evidence>
<dbReference type="GO" id="GO:0002758">
    <property type="term" value="P:innate immune response-activating signaling pathway"/>
    <property type="evidence" value="ECO:0007669"/>
    <property type="project" value="UniProtKB-ARBA"/>
</dbReference>
<proteinExistence type="inferred from homology"/>
<reference evidence="12" key="1">
    <citation type="submission" date="2018-08" db="EMBL/GenBank/DDBJ databases">
        <authorList>
            <person name="Rossello M."/>
        </authorList>
    </citation>
    <scope>NUCLEOTIDE SEQUENCE [LARGE SCALE GENOMIC DNA]</scope>
    <source>
        <strain evidence="12">cv. Chinese Spring</strain>
    </source>
</reference>
<feature type="domain" description="Disease resistance protein winged helix" evidence="10">
    <location>
        <begin position="722"/>
        <end position="794"/>
    </location>
</feature>
<keyword evidence="3" id="KW-0677">Repeat</keyword>
<dbReference type="InterPro" id="IPR042197">
    <property type="entry name" value="Apaf_helical"/>
</dbReference>
<evidence type="ECO:0000256" key="6">
    <source>
        <dbReference type="ARBA" id="ARBA00023054"/>
    </source>
</evidence>
<feature type="domain" description="Disease resistance N-terminal" evidence="9">
    <location>
        <begin position="16"/>
        <end position="94"/>
    </location>
</feature>
<dbReference type="Gramene" id="TraesWEE_scaffold_047994_01G000300.1">
    <property type="protein sequence ID" value="TraesWEE_scaffold_047994_01G000300.1"/>
    <property type="gene ID" value="TraesWEE_scaffold_047994_01G000300"/>
</dbReference>
<feature type="domain" description="Disease resistance R13L4/SHOC-2-like LRR" evidence="11">
    <location>
        <begin position="1007"/>
        <end position="1226"/>
    </location>
</feature>
<dbReference type="InterPro" id="IPR036388">
    <property type="entry name" value="WH-like_DNA-bd_sf"/>
</dbReference>
<sequence>MEATAVSMGKAVLDGALGYAKSKAAEEIALQLGVESDVKFIRDELQMMQSFLMMADEDQSQNKVLMTWAKQIGALAYKVEDSLMDFGLHSEKKPFLGCVPRSPGDRRRIAKELKQLRVEVEDVSNRNLRYRLIKDSSGSKPTVAEEQASIATAAMFGINEARLAALEHKESTEVNLKELITSNMVDPRVIFMWGPSGDLGNTSAIQEVYDDPKVLERFGFCAWIRLMHPFNPQEFLRSLVRQFYENSHDDAGKAEQETSVGANVLAIMEKMDQSDLVNVFNKEVCSNSYLVVINGLSTIEEWHCIKKYFPDSKKKSRIVVSAQKAEIARLCTEKPYQVSKLSCDETIYIFHKVSMGSVSVPLLDANNKSRRAVVEDKLTDMHVSSSVKPTSDSNKVTTIEKNTGMLTTEIEEGSQEPNAGEEKVHNSTISKKLDPCRTLTLTDEVFCGREKEKSDIIRLVGQPDDSKGSKVISVWGMGGLGKTTLVRSIYRSQQLGGWKRAWTTALRPFNPEVLLRDLALQLQKSIQKDNAGSGGAEGQNKSIPEMNLKELKDELARLLKTKRCLVVVDDILSTSEWNLVKPCLHDAGMIIVTTREKNIAIHCSKEDKNMYKLEGLDNDVALDLFKKKVFRDNVEEIYLGRAMMEQARLTLQKCGGLPLAISTIGGFLATKPKTATEWRKMNERIGTELEMNPELKTIKTILMRSYDCLPYYLKSAFLYLSIFPEDHKIRWGRLMRRWIAEGYSRDIHGMTAVELCRRYFDELLNRSMILPGEGTDQYSRKINSCQLHDMIREICISKAREENLVLTLEEGCCLSDTQGAIRHLVIGSNWKRDKDVLESKLDLSHVRSLTVFGEWRSFFISDNMRFLRVLDLEDTLELKDNHLADIGQLRHLKYLSLRGCRNILYLPNSLRNLRHLEMLDVRGTLIYELPTTITNLRKLQHLRADGYWDRKGGVKREDDIVDKFEDYINRTLLSRGHVFLRPQVIDAGLNRYDIFNLYRFQERKLDGVILPRGIGKLKALHSLGVVDVSGRNGNATVKEIGELTQLRKLKVGGLSYRNISELWSAIAGHNQLQSLSVEIGDNREKRNELDGCLGEGLLPPNSLESLTLYGKLVNVTEWINKLQNLTKLVLKWSRLKQDDAIQALWVLPNLAVLRLRTVSFDGTQLHFHSSSFPSLMVLELDWLDNLESALFEKDAMPKLELLQVDWCEKLKAFSWLPVLTSLKEIRLGSFGLSETLKASVQSQIPSETKDWCVHSQMNWTTMATLKQMTRRERAKLSPHPHNRCTRSRSSSGRWSRPIRPARGPGVGGGRSDPG</sequence>
<evidence type="ECO:0000259" key="8">
    <source>
        <dbReference type="Pfam" id="PF00931"/>
    </source>
</evidence>